<proteinExistence type="inferred from homology"/>
<dbReference type="GO" id="GO:0005737">
    <property type="term" value="C:cytoplasm"/>
    <property type="evidence" value="ECO:0007669"/>
    <property type="project" value="UniProtKB-SubCell"/>
</dbReference>
<dbReference type="Proteomes" id="UP000295558">
    <property type="component" value="Unassembled WGS sequence"/>
</dbReference>
<name>A0A4R6ZRX6_9LIST</name>
<feature type="binding site" evidence="14">
    <location>
        <begin position="92"/>
        <end position="99"/>
    </location>
    <ligand>
        <name>ATP</name>
        <dbReference type="ChEBI" id="CHEBI:30616"/>
    </ligand>
</feature>
<comment type="caution">
    <text evidence="17">The sequence shown here is derived from an EMBL/GenBank/DDBJ whole genome shotgun (WGS) entry which is preliminary data.</text>
</comment>
<sequence>MTMDHYSPYFHFPREDWRKLEVSKDQILSAEELEAIRGLNDRISLEDIAEIYLPLVKLLVMHYHEQIFIHGEKMEYLKRHATHTPFVIGIAGSVAVGKSTTARVLKIMLDRWFSKTRQVELITTDGFLYPNAVLEEKGLMERKGFPESYDRRRFVAFLSDLKSNKANVEVPLYSHFTYDILEETRVISQPDIIIVEGINVLQVDPEQAVFPSDFFDFTIYMDADESEIKRWYLERFFLLRETAFQDSSSYFHRYTKISEEEARVFALETWDKINGVNLKENIERTKYRAQLILKKGADHLISDVYLRK</sequence>
<organism evidence="17 18">
    <name type="scientific">Listeria rocourtiae</name>
    <dbReference type="NCBI Taxonomy" id="647910"/>
    <lineage>
        <taxon>Bacteria</taxon>
        <taxon>Bacillati</taxon>
        <taxon>Bacillota</taxon>
        <taxon>Bacilli</taxon>
        <taxon>Bacillales</taxon>
        <taxon>Listeriaceae</taxon>
        <taxon>Listeria</taxon>
    </lineage>
</organism>
<dbReference type="PANTHER" id="PTHR10285">
    <property type="entry name" value="URIDINE KINASE"/>
    <property type="match status" value="1"/>
</dbReference>
<dbReference type="SUPFAM" id="SSF52540">
    <property type="entry name" value="P-loop containing nucleoside triphosphate hydrolases"/>
    <property type="match status" value="1"/>
</dbReference>
<evidence type="ECO:0000256" key="13">
    <source>
        <dbReference type="ARBA" id="ARBA00032866"/>
    </source>
</evidence>
<dbReference type="CDD" id="cd02025">
    <property type="entry name" value="PanK"/>
    <property type="match status" value="1"/>
</dbReference>
<evidence type="ECO:0000313" key="18">
    <source>
        <dbReference type="Proteomes" id="UP000295558"/>
    </source>
</evidence>
<keyword evidence="12 14" id="KW-0173">Coenzyme A biosynthesis</keyword>
<dbReference type="HAMAP" id="MF_00215">
    <property type="entry name" value="Pantothen_kinase_1"/>
    <property type="match status" value="1"/>
</dbReference>
<dbReference type="AlphaFoldDB" id="A0A4R6ZRX6"/>
<evidence type="ECO:0000256" key="11">
    <source>
        <dbReference type="ARBA" id="ARBA00022840"/>
    </source>
</evidence>
<dbReference type="Gene3D" id="3.40.50.300">
    <property type="entry name" value="P-loop containing nucleotide triphosphate hydrolases"/>
    <property type="match status" value="1"/>
</dbReference>
<evidence type="ECO:0000256" key="2">
    <source>
        <dbReference type="ARBA" id="ARBA00004496"/>
    </source>
</evidence>
<dbReference type="UniPathway" id="UPA00241">
    <property type="reaction ID" value="UER00352"/>
</dbReference>
<evidence type="ECO:0000256" key="9">
    <source>
        <dbReference type="ARBA" id="ARBA00022741"/>
    </source>
</evidence>
<dbReference type="InterPro" id="IPR006083">
    <property type="entry name" value="PRK/URK"/>
</dbReference>
<reference evidence="17 18" key="1">
    <citation type="submission" date="2019-03" db="EMBL/GenBank/DDBJ databases">
        <title>Genomic Encyclopedia of Type Strains, Phase III (KMG-III): the genomes of soil and plant-associated and newly described type strains.</title>
        <authorList>
            <person name="Whitman W."/>
        </authorList>
    </citation>
    <scope>NUCLEOTIDE SEQUENCE [LARGE SCALE GENOMIC DNA]</scope>
    <source>
        <strain evidence="17 18">CECT 7972</strain>
    </source>
</reference>
<keyword evidence="8 14" id="KW-0808">Transferase</keyword>
<evidence type="ECO:0000256" key="1">
    <source>
        <dbReference type="ARBA" id="ARBA00001206"/>
    </source>
</evidence>
<keyword evidence="18" id="KW-1185">Reference proteome</keyword>
<accession>A0A4R6ZRX6</accession>
<dbReference type="GO" id="GO:0004594">
    <property type="term" value="F:pantothenate kinase activity"/>
    <property type="evidence" value="ECO:0007669"/>
    <property type="project" value="UniProtKB-UniRule"/>
</dbReference>
<protein>
    <recommendedName>
        <fullName evidence="6 14">Pantothenate kinase</fullName>
        <ecNumber evidence="5 14">2.7.1.33</ecNumber>
    </recommendedName>
    <alternativeName>
        <fullName evidence="13 14">Pantothenic acid kinase</fullName>
    </alternativeName>
</protein>
<keyword evidence="7 14" id="KW-0963">Cytoplasm</keyword>
<evidence type="ECO:0000256" key="14">
    <source>
        <dbReference type="HAMAP-Rule" id="MF_00215"/>
    </source>
</evidence>
<keyword evidence="9 14" id="KW-0547">Nucleotide-binding</keyword>
<keyword evidence="10 14" id="KW-0418">Kinase</keyword>
<comment type="pathway">
    <text evidence="3 14 15">Cofactor biosynthesis; coenzyme A biosynthesis; CoA from (R)-pantothenate: step 1/5.</text>
</comment>
<evidence type="ECO:0000313" key="17">
    <source>
        <dbReference type="EMBL" id="TDR55473.1"/>
    </source>
</evidence>
<dbReference type="Pfam" id="PF00485">
    <property type="entry name" value="PRK"/>
    <property type="match status" value="1"/>
</dbReference>
<dbReference type="InterPro" id="IPR004566">
    <property type="entry name" value="PanK"/>
</dbReference>
<keyword evidence="11 14" id="KW-0067">ATP-binding</keyword>
<gene>
    <name evidence="14" type="primary">coaA</name>
    <name evidence="17" type="ORF">DFP96_101410</name>
</gene>
<evidence type="ECO:0000256" key="7">
    <source>
        <dbReference type="ARBA" id="ARBA00022490"/>
    </source>
</evidence>
<dbReference type="InterPro" id="IPR027417">
    <property type="entry name" value="P-loop_NTPase"/>
</dbReference>
<dbReference type="GO" id="GO:0005524">
    <property type="term" value="F:ATP binding"/>
    <property type="evidence" value="ECO:0007669"/>
    <property type="project" value="UniProtKB-UniRule"/>
</dbReference>
<dbReference type="EMBL" id="SNZK01000001">
    <property type="protein sequence ID" value="TDR55473.1"/>
    <property type="molecule type" value="Genomic_DNA"/>
</dbReference>
<evidence type="ECO:0000256" key="5">
    <source>
        <dbReference type="ARBA" id="ARBA00012102"/>
    </source>
</evidence>
<evidence type="ECO:0000256" key="4">
    <source>
        <dbReference type="ARBA" id="ARBA00006087"/>
    </source>
</evidence>
<comment type="similarity">
    <text evidence="4 14 15">Belongs to the prokaryotic pantothenate kinase family.</text>
</comment>
<evidence type="ECO:0000259" key="16">
    <source>
        <dbReference type="Pfam" id="PF00485"/>
    </source>
</evidence>
<evidence type="ECO:0000256" key="3">
    <source>
        <dbReference type="ARBA" id="ARBA00005225"/>
    </source>
</evidence>
<dbReference type="GO" id="GO:0015937">
    <property type="term" value="P:coenzyme A biosynthetic process"/>
    <property type="evidence" value="ECO:0007669"/>
    <property type="project" value="UniProtKB-UniRule"/>
</dbReference>
<evidence type="ECO:0000256" key="15">
    <source>
        <dbReference type="RuleBase" id="RU003530"/>
    </source>
</evidence>
<evidence type="ECO:0000256" key="12">
    <source>
        <dbReference type="ARBA" id="ARBA00022993"/>
    </source>
</evidence>
<comment type="subcellular location">
    <subcellularLocation>
        <location evidence="2 14 15">Cytoplasm</location>
    </subcellularLocation>
</comment>
<dbReference type="NCBIfam" id="TIGR00554">
    <property type="entry name" value="panK_bact"/>
    <property type="match status" value="1"/>
</dbReference>
<dbReference type="PIRSF" id="PIRSF000545">
    <property type="entry name" value="Pantothenate_kin"/>
    <property type="match status" value="1"/>
</dbReference>
<evidence type="ECO:0000256" key="8">
    <source>
        <dbReference type="ARBA" id="ARBA00022679"/>
    </source>
</evidence>
<feature type="domain" description="Phosphoribulokinase/uridine kinase" evidence="16">
    <location>
        <begin position="87"/>
        <end position="225"/>
    </location>
</feature>
<comment type="catalytic activity">
    <reaction evidence="1 14 15">
        <text>(R)-pantothenate + ATP = (R)-4'-phosphopantothenate + ADP + H(+)</text>
        <dbReference type="Rhea" id="RHEA:16373"/>
        <dbReference type="ChEBI" id="CHEBI:10986"/>
        <dbReference type="ChEBI" id="CHEBI:15378"/>
        <dbReference type="ChEBI" id="CHEBI:29032"/>
        <dbReference type="ChEBI" id="CHEBI:30616"/>
        <dbReference type="ChEBI" id="CHEBI:456216"/>
        <dbReference type="EC" id="2.7.1.33"/>
    </reaction>
</comment>
<evidence type="ECO:0000256" key="6">
    <source>
        <dbReference type="ARBA" id="ARBA00015080"/>
    </source>
</evidence>
<dbReference type="EC" id="2.7.1.33" evidence="5 14"/>
<evidence type="ECO:0000256" key="10">
    <source>
        <dbReference type="ARBA" id="ARBA00022777"/>
    </source>
</evidence>
<dbReference type="STRING" id="1265846.PROCOU_06083"/>